<evidence type="ECO:0000256" key="7">
    <source>
        <dbReference type="ARBA" id="ARBA00023065"/>
    </source>
</evidence>
<reference evidence="15 16" key="1">
    <citation type="journal article" date="2019" name="Int. J. Syst. Evol. Microbiol.">
        <title>The Global Catalogue of Microorganisms (GCM) 10K type strain sequencing project: providing services to taxonomists for standard genome sequencing and annotation.</title>
        <authorList>
            <consortium name="The Broad Institute Genomics Platform"/>
            <consortium name="The Broad Institute Genome Sequencing Center for Infectious Disease"/>
            <person name="Wu L."/>
            <person name="Ma J."/>
        </authorList>
    </citation>
    <scope>NUCLEOTIDE SEQUENCE [LARGE SCALE GENOMIC DNA]</scope>
    <source>
        <strain evidence="15 16">JCM 15089</strain>
    </source>
</reference>
<protein>
    <submittedName>
        <fullName evidence="15">TonB-dependent receptor</fullName>
    </submittedName>
</protein>
<comment type="caution">
    <text evidence="15">The sequence shown here is derived from an EMBL/GenBank/DDBJ whole genome shotgun (WGS) entry which is preliminary data.</text>
</comment>
<evidence type="ECO:0000256" key="3">
    <source>
        <dbReference type="ARBA" id="ARBA00022452"/>
    </source>
</evidence>
<keyword evidence="2 11" id="KW-0813">Transport</keyword>
<dbReference type="InterPro" id="IPR012910">
    <property type="entry name" value="Plug_dom"/>
</dbReference>
<comment type="similarity">
    <text evidence="11 12">Belongs to the TonB-dependent receptor family.</text>
</comment>
<evidence type="ECO:0000256" key="1">
    <source>
        <dbReference type="ARBA" id="ARBA00004571"/>
    </source>
</evidence>
<keyword evidence="8 12" id="KW-0798">TonB box</keyword>
<dbReference type="Proteomes" id="UP001499951">
    <property type="component" value="Unassembled WGS sequence"/>
</dbReference>
<dbReference type="PROSITE" id="PS52016">
    <property type="entry name" value="TONB_DEPENDENT_REC_3"/>
    <property type="match status" value="1"/>
</dbReference>
<evidence type="ECO:0000256" key="11">
    <source>
        <dbReference type="PROSITE-ProRule" id="PRU01360"/>
    </source>
</evidence>
<name>A0ABN1F9Q5_9PROT</name>
<organism evidence="15 16">
    <name type="scientific">Rhizomicrobium electricum</name>
    <dbReference type="NCBI Taxonomy" id="480070"/>
    <lineage>
        <taxon>Bacteria</taxon>
        <taxon>Pseudomonadati</taxon>
        <taxon>Pseudomonadota</taxon>
        <taxon>Alphaproteobacteria</taxon>
        <taxon>Micropepsales</taxon>
        <taxon>Micropepsaceae</taxon>
        <taxon>Rhizomicrobium</taxon>
    </lineage>
</organism>
<dbReference type="SUPFAM" id="SSF56935">
    <property type="entry name" value="Porins"/>
    <property type="match status" value="1"/>
</dbReference>
<evidence type="ECO:0000256" key="6">
    <source>
        <dbReference type="ARBA" id="ARBA00023004"/>
    </source>
</evidence>
<dbReference type="Pfam" id="PF00593">
    <property type="entry name" value="TonB_dep_Rec_b-barrel"/>
    <property type="match status" value="1"/>
</dbReference>
<feature type="domain" description="TonB-dependent receptor plug" evidence="14">
    <location>
        <begin position="24"/>
        <end position="131"/>
    </location>
</feature>
<keyword evidence="5 11" id="KW-0812">Transmembrane</keyword>
<dbReference type="Gene3D" id="2.40.170.20">
    <property type="entry name" value="TonB-dependent receptor, beta-barrel domain"/>
    <property type="match status" value="1"/>
</dbReference>
<keyword evidence="3 11" id="KW-1134">Transmembrane beta strand</keyword>
<keyword evidence="4" id="KW-0410">Iron transport</keyword>
<keyword evidence="15" id="KW-0675">Receptor</keyword>
<proteinExistence type="inferred from homology"/>
<evidence type="ECO:0000259" key="14">
    <source>
        <dbReference type="Pfam" id="PF07715"/>
    </source>
</evidence>
<evidence type="ECO:0000256" key="12">
    <source>
        <dbReference type="RuleBase" id="RU003357"/>
    </source>
</evidence>
<evidence type="ECO:0000256" key="2">
    <source>
        <dbReference type="ARBA" id="ARBA00022448"/>
    </source>
</evidence>
<dbReference type="PANTHER" id="PTHR32552:SF81">
    <property type="entry name" value="TONB-DEPENDENT OUTER MEMBRANE RECEPTOR"/>
    <property type="match status" value="1"/>
</dbReference>
<dbReference type="InterPro" id="IPR036942">
    <property type="entry name" value="Beta-barrel_TonB_sf"/>
</dbReference>
<evidence type="ECO:0000256" key="8">
    <source>
        <dbReference type="ARBA" id="ARBA00023077"/>
    </source>
</evidence>
<keyword evidence="16" id="KW-1185">Reference proteome</keyword>
<keyword evidence="10 11" id="KW-0998">Cell outer membrane</keyword>
<comment type="subcellular location">
    <subcellularLocation>
        <location evidence="1 11">Cell outer membrane</location>
        <topology evidence="1 11">Multi-pass membrane protein</topology>
    </subcellularLocation>
</comment>
<evidence type="ECO:0000313" key="15">
    <source>
        <dbReference type="EMBL" id="GAA0585934.1"/>
    </source>
</evidence>
<evidence type="ECO:0000313" key="16">
    <source>
        <dbReference type="Proteomes" id="UP001499951"/>
    </source>
</evidence>
<dbReference type="Pfam" id="PF07715">
    <property type="entry name" value="Plug"/>
    <property type="match status" value="1"/>
</dbReference>
<keyword evidence="7" id="KW-0406">Ion transport</keyword>
<evidence type="ECO:0000256" key="5">
    <source>
        <dbReference type="ARBA" id="ARBA00022692"/>
    </source>
</evidence>
<evidence type="ECO:0000259" key="13">
    <source>
        <dbReference type="Pfam" id="PF00593"/>
    </source>
</evidence>
<sequence length="707" mass="75278">MLTSAHAASEEVLVTASKRGPDANLPVALDVADAAGLASRNVANLTDLSGTMASVAIDDLGTARGIANITIRGIGVNSSIASVDPAVGVFRDGLYVGMNAGTLTALFDVAAVEVLRGPQGTLYGHNVTGGAVLIRTRQPGDAFEAYGTVTVESGPDTTLKAAVSGPIVPSILSGRIAVMAERDDGWFTNRYDGSKFGADSRYGVRASLRFTPTPSFEAILRAEHGQDNGDGPAGQNHAVFARGSFDFSIDNRGRAATDWTEASLDATWRIGGGTLTGLAGWRSVTVPWAADIDSTPHFVFHTRILNIEQQHNGELRYAGEFGPASFVVGASYFDESLTYIDERNFSPTFRRTGGGQGYFQSWAGFTDTNWRLGDTLELDAGLRFTYEHKHSRISRVRRAADDLDGAVVVPGEGVEGGSIDAKTLAFSDSPFLQSWTDLSPRLGVQWTPDPDTDVYATWSRGFRSGGANFRTSSLGLKPRTYEPETVSTFELGLKRHFTGGQLSAALFHNHVGNMQRETNLADPIAGVQQLVLNAGTADLYGGEAEARVDLTERLAVSANAAYVNGSYAKVVEDLNGDLAVSDADRRMRIPRLAPVSAGIDVTYTMPLLGGELASRAGYRHRDGSYYNDSNLGRLAATDLFDFRIAYTPASGGFGAALYGRNLTNVATWGGDTTLPATAAFGYSGGARPTFSPLAKGRSFGLELSWRN</sequence>
<dbReference type="PANTHER" id="PTHR32552">
    <property type="entry name" value="FERRICHROME IRON RECEPTOR-RELATED"/>
    <property type="match status" value="1"/>
</dbReference>
<evidence type="ECO:0000256" key="10">
    <source>
        <dbReference type="ARBA" id="ARBA00023237"/>
    </source>
</evidence>
<feature type="domain" description="TonB-dependent receptor-like beta-barrel" evidence="13">
    <location>
        <begin position="182"/>
        <end position="662"/>
    </location>
</feature>
<keyword evidence="6" id="KW-0408">Iron</keyword>
<evidence type="ECO:0000256" key="4">
    <source>
        <dbReference type="ARBA" id="ARBA00022496"/>
    </source>
</evidence>
<accession>A0ABN1F9Q5</accession>
<dbReference type="InterPro" id="IPR039426">
    <property type="entry name" value="TonB-dep_rcpt-like"/>
</dbReference>
<dbReference type="EMBL" id="BAAADD010000012">
    <property type="protein sequence ID" value="GAA0585934.1"/>
    <property type="molecule type" value="Genomic_DNA"/>
</dbReference>
<gene>
    <name evidence="15" type="ORF">GCM10008942_38670</name>
</gene>
<keyword evidence="9 11" id="KW-0472">Membrane</keyword>
<dbReference type="InterPro" id="IPR000531">
    <property type="entry name" value="Beta-barrel_TonB"/>
</dbReference>
<evidence type="ECO:0000256" key="9">
    <source>
        <dbReference type="ARBA" id="ARBA00023136"/>
    </source>
</evidence>